<keyword evidence="12" id="KW-1185">Reference proteome</keyword>
<dbReference type="InterPro" id="IPR029157">
    <property type="entry name" value="CEP44_CC"/>
</dbReference>
<dbReference type="PANTHER" id="PTHR31477:SF1">
    <property type="entry name" value="CENTROSOMAL PROTEIN OF 44 KDA"/>
    <property type="match status" value="1"/>
</dbReference>
<evidence type="ECO:0000256" key="7">
    <source>
        <dbReference type="ARBA" id="ARBA00023212"/>
    </source>
</evidence>
<dbReference type="GO" id="GO:0005814">
    <property type="term" value="C:centriole"/>
    <property type="evidence" value="ECO:0007669"/>
    <property type="project" value="UniProtKB-SubCell"/>
</dbReference>
<feature type="region of interest" description="Disordered" evidence="9">
    <location>
        <begin position="535"/>
        <end position="590"/>
    </location>
</feature>
<keyword evidence="7" id="KW-0206">Cytoskeleton</keyword>
<sequence length="644" mass="72023">MTTGDLKNNLRKLISELKQINYPQTELNLKGIAQGIPKAFLPIVHHVFLDYSISLAQYFASKEYEFYGKTDSRFMETVYKVLRDEFGYKPQLTREQFLTIGFAERKIIFLCAILKLLRERHNELKPKGGKLIKKKANQTSQMNGTNVNGISKETHLKKDVSTCSDQFAGPLPPDTDMKRFRSNGEAMKAGLGLKEPLITREFIESEHENHYMSKAEGVDVNIGKSGEVLAAKTNPFPSNLIVKSSDQSLFGKKFPVSQNVETRSYLFDRPQVKSVTWEDQGTDSQRFPTERPEKIIGKPQPNPISVPVSIHEIPYSVSSPEYYPSSFEDTANRGMNPHLAPAPVTRTAVPEPSPDLMLTPTVKSTCYDAIPISSSDSQVYLHSDDKISHTRVVRHPKASEGNTCNGFVFNPGSFEENQLLKQQLQELQEKFDGVVLLNNDMSARVVLLESKVRLLEEACQRKSDCYCKNPLAAISAKEKTMKQDDAHVVVSGFNIHDETRSTEQSHMTSLSIPPKVVGGINSAVHKSTSRKLFKETTTSLGNNDAVIESSSHSEVSDDDHGKDDDDDDDDGNSTGKVNSIPSDQKDADIIISPFPSSSKLSAVFSDPSTKNSVVNVHKRLQETRELLRRTNRDFATKFCHYQVE</sequence>
<dbReference type="OrthoDB" id="259598at2759"/>
<dbReference type="OMA" id="RFMETVY"/>
<evidence type="ECO:0000313" key="11">
    <source>
        <dbReference type="EMBL" id="RMX54932.1"/>
    </source>
</evidence>
<keyword evidence="6" id="KW-0175">Coiled coil</keyword>
<evidence type="ECO:0000256" key="6">
    <source>
        <dbReference type="ARBA" id="ARBA00023054"/>
    </source>
</evidence>
<evidence type="ECO:0000256" key="4">
    <source>
        <dbReference type="ARBA" id="ARBA00014053"/>
    </source>
</evidence>
<dbReference type="Pfam" id="PF15007">
    <property type="entry name" value="CEP44"/>
    <property type="match status" value="1"/>
</dbReference>
<gene>
    <name evidence="11" type="ORF">pdam_00019687</name>
</gene>
<comment type="function">
    <text evidence="8">Centriole-enriched microtubule-binding protein involved in centriole biogenesis. In collaboration with CEP295 and POC1B, is required for the centriole-to-centrosome conversion by ensuring the formation of bona fide centriole wall. Functions as a linker component that maintains centrosome cohesion. Associates with CROCC and regulates its stability and localization to the centrosome.</text>
</comment>
<evidence type="ECO:0000259" key="10">
    <source>
        <dbReference type="Pfam" id="PF15007"/>
    </source>
</evidence>
<dbReference type="EMBL" id="RCHS01001151">
    <property type="protein sequence ID" value="RMX54932.1"/>
    <property type="molecule type" value="Genomic_DNA"/>
</dbReference>
<dbReference type="GO" id="GO:0000922">
    <property type="term" value="C:spindle pole"/>
    <property type="evidence" value="ECO:0007669"/>
    <property type="project" value="UniProtKB-SubCell"/>
</dbReference>
<dbReference type="STRING" id="46731.A0A3M6UMS8"/>
<dbReference type="AlphaFoldDB" id="A0A3M6UMS8"/>
<dbReference type="Proteomes" id="UP000275408">
    <property type="component" value="Unassembled WGS sequence"/>
</dbReference>
<feature type="region of interest" description="Disordered" evidence="9">
    <location>
        <begin position="276"/>
        <end position="303"/>
    </location>
</feature>
<evidence type="ECO:0000256" key="9">
    <source>
        <dbReference type="SAM" id="MobiDB-lite"/>
    </source>
</evidence>
<feature type="compositionally biased region" description="Polar residues" evidence="9">
    <location>
        <begin position="276"/>
        <end position="287"/>
    </location>
</feature>
<reference evidence="11 12" key="1">
    <citation type="journal article" date="2018" name="Sci. Rep.">
        <title>Comparative analysis of the Pocillopora damicornis genome highlights role of immune system in coral evolution.</title>
        <authorList>
            <person name="Cunning R."/>
            <person name="Bay R.A."/>
            <person name="Gillette P."/>
            <person name="Baker A.C."/>
            <person name="Traylor-Knowles N."/>
        </authorList>
    </citation>
    <scope>NUCLEOTIDE SEQUENCE [LARGE SCALE GENOMIC DNA]</scope>
    <source>
        <strain evidence="11">RSMAS</strain>
        <tissue evidence="11">Whole animal</tissue>
    </source>
</reference>
<feature type="region of interest" description="Disordered" evidence="9">
    <location>
        <begin position="497"/>
        <end position="518"/>
    </location>
</feature>
<dbReference type="GO" id="GO:0030496">
    <property type="term" value="C:midbody"/>
    <property type="evidence" value="ECO:0007669"/>
    <property type="project" value="UniProtKB-SubCell"/>
</dbReference>
<evidence type="ECO:0000256" key="1">
    <source>
        <dbReference type="ARBA" id="ARBA00004114"/>
    </source>
</evidence>
<evidence type="ECO:0000256" key="5">
    <source>
        <dbReference type="ARBA" id="ARBA00022490"/>
    </source>
</evidence>
<accession>A0A3M6UMS8</accession>
<feature type="compositionally biased region" description="Polar residues" evidence="9">
    <location>
        <begin position="572"/>
        <end position="582"/>
    </location>
</feature>
<evidence type="ECO:0000313" key="12">
    <source>
        <dbReference type="Proteomes" id="UP000275408"/>
    </source>
</evidence>
<keyword evidence="5" id="KW-0963">Cytoplasm</keyword>
<feature type="compositionally biased region" description="Basic and acidic residues" evidence="9">
    <location>
        <begin position="554"/>
        <end position="563"/>
    </location>
</feature>
<comment type="subcellular location">
    <subcellularLocation>
        <location evidence="1">Cytoplasm</location>
        <location evidence="1">Cytoskeleton</location>
        <location evidence="1">Microtubule organizing center</location>
        <location evidence="1">Centrosome</location>
        <location evidence="1">Centriole</location>
    </subcellularLocation>
    <subcellularLocation>
        <location evidence="3">Cytoplasm</location>
        <location evidence="3">Cytoskeleton</location>
        <location evidence="3">Spindle pole</location>
    </subcellularLocation>
    <subcellularLocation>
        <location evidence="2">Midbody</location>
    </subcellularLocation>
</comment>
<proteinExistence type="predicted"/>
<evidence type="ECO:0000256" key="2">
    <source>
        <dbReference type="ARBA" id="ARBA00004214"/>
    </source>
</evidence>
<protein>
    <recommendedName>
        <fullName evidence="4">Centrosomal protein of 44 kDa</fullName>
    </recommendedName>
</protein>
<name>A0A3M6UMS8_POCDA</name>
<comment type="caution">
    <text evidence="11">The sequence shown here is derived from an EMBL/GenBank/DDBJ whole genome shotgun (WGS) entry which is preliminary data.</text>
</comment>
<feature type="domain" description="Centrosomal CEP44" evidence="10">
    <location>
        <begin position="5"/>
        <end position="125"/>
    </location>
</feature>
<dbReference type="PANTHER" id="PTHR31477">
    <property type="entry name" value="CENTROSOMAL PROTEIN OF 44 KDA"/>
    <property type="match status" value="1"/>
</dbReference>
<evidence type="ECO:0000256" key="3">
    <source>
        <dbReference type="ARBA" id="ARBA00004647"/>
    </source>
</evidence>
<organism evidence="11 12">
    <name type="scientific">Pocillopora damicornis</name>
    <name type="common">Cauliflower coral</name>
    <name type="synonym">Millepora damicornis</name>
    <dbReference type="NCBI Taxonomy" id="46731"/>
    <lineage>
        <taxon>Eukaryota</taxon>
        <taxon>Metazoa</taxon>
        <taxon>Cnidaria</taxon>
        <taxon>Anthozoa</taxon>
        <taxon>Hexacorallia</taxon>
        <taxon>Scleractinia</taxon>
        <taxon>Astrocoeniina</taxon>
        <taxon>Pocilloporidae</taxon>
        <taxon>Pocillopora</taxon>
    </lineage>
</organism>
<dbReference type="InterPro" id="IPR033603">
    <property type="entry name" value="CEP44"/>
</dbReference>
<evidence type="ECO:0000256" key="8">
    <source>
        <dbReference type="ARBA" id="ARBA00046235"/>
    </source>
</evidence>